<evidence type="ECO:0000313" key="2">
    <source>
        <dbReference type="EMBL" id="MCF1713264.1"/>
    </source>
</evidence>
<dbReference type="PANTHER" id="PTHR10151">
    <property type="entry name" value="ECTONUCLEOTIDE PYROPHOSPHATASE/PHOSPHODIESTERASE"/>
    <property type="match status" value="1"/>
</dbReference>
<proteinExistence type="predicted"/>
<accession>A0ABS9BCC0</accession>
<dbReference type="RefSeq" id="WP_234863777.1">
    <property type="nucleotide sequence ID" value="NZ_JAKEVY010000001.1"/>
</dbReference>
<comment type="caution">
    <text evidence="2">The sequence shown here is derived from an EMBL/GenBank/DDBJ whole genome shotgun (WGS) entry which is preliminary data.</text>
</comment>
<keyword evidence="3" id="KW-1185">Reference proteome</keyword>
<keyword evidence="1" id="KW-0732">Signal</keyword>
<dbReference type="SUPFAM" id="SSF53649">
    <property type="entry name" value="Alkaline phosphatase-like"/>
    <property type="match status" value="1"/>
</dbReference>
<dbReference type="Pfam" id="PF01663">
    <property type="entry name" value="Phosphodiest"/>
    <property type="match status" value="2"/>
</dbReference>
<dbReference type="Gene3D" id="3.40.720.10">
    <property type="entry name" value="Alkaline Phosphatase, subunit A"/>
    <property type="match status" value="2"/>
</dbReference>
<evidence type="ECO:0000313" key="3">
    <source>
        <dbReference type="Proteomes" id="UP001200145"/>
    </source>
</evidence>
<reference evidence="2 3" key="1">
    <citation type="submission" date="2022-01" db="EMBL/GenBank/DDBJ databases">
        <title>Flavihumibacter sp. nov., isolated from sediment of a river.</title>
        <authorList>
            <person name="Liu H."/>
        </authorList>
    </citation>
    <scope>NUCLEOTIDE SEQUENCE [LARGE SCALE GENOMIC DNA]</scope>
    <source>
        <strain evidence="2 3">RY-1</strain>
    </source>
</reference>
<name>A0ABS9BCC0_9BACT</name>
<gene>
    <name evidence="2" type="ORF">L0U88_01320</name>
</gene>
<feature type="chain" id="PRO_5047293559" evidence="1">
    <location>
        <begin position="19"/>
        <end position="625"/>
    </location>
</feature>
<dbReference type="PANTHER" id="PTHR10151:SF120">
    <property type="entry name" value="BIS(5'-ADENOSYL)-TRIPHOSPHATASE"/>
    <property type="match status" value="1"/>
</dbReference>
<dbReference type="InterPro" id="IPR002591">
    <property type="entry name" value="Phosphodiest/P_Trfase"/>
</dbReference>
<protein>
    <submittedName>
        <fullName evidence="2">Alkaline phosphatase family protein</fullName>
    </submittedName>
</protein>
<feature type="signal peptide" evidence="1">
    <location>
        <begin position="1"/>
        <end position="18"/>
    </location>
</feature>
<sequence length="625" mass="70024">MARLLFLFLLFLQTTVVAQSNKPRVLLISIDGLPDYLLDRYLDQGILPPNGAFATIRKKGAYAQTVYPINVASTGPSHISIFTGASPAQTGIVGNSFRHIEQGWNTPSLSAFRQPIAAETIFQAAMRQGKKVMALGGVGIDNSSVSRMTDYFLKYPEKTGPSIFIDLKPGDSGFLVKEAFYKKMEPVNAQPIPILQLSGQLQVPLYFYLTDSAHNEANILRPLKQLIVDTDTDPSNGHAAALVPDTWTTLQYHTKDKMYSTSLRILQHDERNNFYRVFINAPAELVLYPESFQQQLQQSCGCWPGEPENLKQTAGLVSEATWLEQVDQLALYFRNCILAGMQAADWDLLFGYFSTLDDVQHRYTLTNPRQLDYYAENGKRKQRYASIVEKYVQLIDRYLMEIMQAAPPGTNILLFSDHGMIPIHSTLLLSNYLEKQNFYVSRGELKAISSGNSAHIYLNREKIPEAQRNLYLEQLTRQLKALTDSVTGQPIFELVANQQEQQQYGLYHPAYSGDLFVSCKSGYSLSDRLLPEVPYLVNNTFDLNLLADANQATREFLLKGTMNETGRGVHGNLAKLREGQSIFYAIGPAIPATELSPISALQIAPSIARILGIQPPMQAKEKSIW</sequence>
<organism evidence="2 3">
    <name type="scientific">Flavihumibacter fluminis</name>
    <dbReference type="NCBI Taxonomy" id="2909236"/>
    <lineage>
        <taxon>Bacteria</taxon>
        <taxon>Pseudomonadati</taxon>
        <taxon>Bacteroidota</taxon>
        <taxon>Chitinophagia</taxon>
        <taxon>Chitinophagales</taxon>
        <taxon>Chitinophagaceae</taxon>
        <taxon>Flavihumibacter</taxon>
    </lineage>
</organism>
<dbReference type="EMBL" id="JAKEVY010000001">
    <property type="protein sequence ID" value="MCF1713264.1"/>
    <property type="molecule type" value="Genomic_DNA"/>
</dbReference>
<dbReference type="InterPro" id="IPR017850">
    <property type="entry name" value="Alkaline_phosphatase_core_sf"/>
</dbReference>
<evidence type="ECO:0000256" key="1">
    <source>
        <dbReference type="SAM" id="SignalP"/>
    </source>
</evidence>
<dbReference type="Proteomes" id="UP001200145">
    <property type="component" value="Unassembled WGS sequence"/>
</dbReference>